<organism evidence="1 2">
    <name type="scientific">Rhizobium altiplani</name>
    <dbReference type="NCBI Taxonomy" id="1864509"/>
    <lineage>
        <taxon>Bacteria</taxon>
        <taxon>Pseudomonadati</taxon>
        <taxon>Pseudomonadota</taxon>
        <taxon>Alphaproteobacteria</taxon>
        <taxon>Hyphomicrobiales</taxon>
        <taxon>Rhizobiaceae</taxon>
        <taxon>Rhizobium/Agrobacterium group</taxon>
        <taxon>Rhizobium</taxon>
    </lineage>
</organism>
<dbReference type="Proteomes" id="UP000068164">
    <property type="component" value="Unassembled WGS sequence"/>
</dbReference>
<gene>
    <name evidence="1" type="ORF">AS026_27040</name>
</gene>
<accession>A0A125QAB1</accession>
<reference evidence="1 2" key="1">
    <citation type="submission" date="2015-11" db="EMBL/GenBank/DDBJ databases">
        <title>Draft Genome Sequence of the Strain BR 10423 (Rhizobium sp.) isolated from nodules of Mimosa pudica.</title>
        <authorList>
            <person name="Barauna A.C."/>
            <person name="Zilli J.E."/>
            <person name="Simoes-Araujo J.L."/>
            <person name="Reis V.M."/>
            <person name="James E.K."/>
            <person name="Reis F.B.Jr."/>
            <person name="Rouws L.F."/>
            <person name="Passos S.R."/>
            <person name="Gois S.R."/>
        </authorList>
    </citation>
    <scope>NUCLEOTIDE SEQUENCE [LARGE SCALE GENOMIC DNA]</scope>
    <source>
        <strain evidence="1 2">BR10423</strain>
    </source>
</reference>
<name>A0A125QAB1_9HYPH</name>
<comment type="caution">
    <text evidence="1">The sequence shown here is derived from an EMBL/GenBank/DDBJ whole genome shotgun (WGS) entry which is preliminary data.</text>
</comment>
<proteinExistence type="predicted"/>
<evidence type="ECO:0000313" key="1">
    <source>
        <dbReference type="EMBL" id="KWV59960.1"/>
    </source>
</evidence>
<evidence type="ECO:0000313" key="2">
    <source>
        <dbReference type="Proteomes" id="UP000068164"/>
    </source>
</evidence>
<dbReference type="AlphaFoldDB" id="A0A125QAB1"/>
<sequence length="67" mass="7169">MIRSVPAVEWIDAIHLRLQEGGQRRPSSIHAVAIKHKLTIAVILGLAEQSASVALIGGTGKFQRSGQ</sequence>
<keyword evidence="2" id="KW-1185">Reference proteome</keyword>
<dbReference type="EMBL" id="LNCD01000003">
    <property type="protein sequence ID" value="KWV59960.1"/>
    <property type="molecule type" value="Genomic_DNA"/>
</dbReference>
<protein>
    <submittedName>
        <fullName evidence="1">Uncharacterized protein</fullName>
    </submittedName>
</protein>